<name>A0A554X0E2_9BURK</name>
<dbReference type="NCBIfam" id="TIGR00254">
    <property type="entry name" value="GGDEF"/>
    <property type="match status" value="1"/>
</dbReference>
<dbReference type="PANTHER" id="PTHR44757">
    <property type="entry name" value="DIGUANYLATE CYCLASE DGCP"/>
    <property type="match status" value="1"/>
</dbReference>
<dbReference type="PROSITE" id="PS50883">
    <property type="entry name" value="EAL"/>
    <property type="match status" value="1"/>
</dbReference>
<reference evidence="5 6" key="1">
    <citation type="submission" date="2019-07" db="EMBL/GenBank/DDBJ databases">
        <title>Tepidimonas thermarum AA-1 draft genome.</title>
        <authorList>
            <person name="Da Costa M.S."/>
            <person name="Froufe H.J.C."/>
            <person name="Egas C."/>
            <person name="Albuquerque L."/>
        </authorList>
    </citation>
    <scope>NUCLEOTIDE SEQUENCE [LARGE SCALE GENOMIC DNA]</scope>
    <source>
        <strain evidence="5 6">AA-1</strain>
    </source>
</reference>
<dbReference type="SUPFAM" id="SSF55785">
    <property type="entry name" value="PYP-like sensor domain (PAS domain)"/>
    <property type="match status" value="3"/>
</dbReference>
<dbReference type="CDD" id="cd01948">
    <property type="entry name" value="EAL"/>
    <property type="match status" value="1"/>
</dbReference>
<dbReference type="Pfam" id="PF12860">
    <property type="entry name" value="PAS_7"/>
    <property type="match status" value="2"/>
</dbReference>
<dbReference type="GO" id="GO:0003824">
    <property type="term" value="F:catalytic activity"/>
    <property type="evidence" value="ECO:0007669"/>
    <property type="project" value="UniProtKB-ARBA"/>
</dbReference>
<dbReference type="Gene3D" id="3.30.70.270">
    <property type="match status" value="1"/>
</dbReference>
<dbReference type="SMART" id="SM00091">
    <property type="entry name" value="PAS"/>
    <property type="match status" value="3"/>
</dbReference>
<feature type="domain" description="PAS" evidence="1">
    <location>
        <begin position="37"/>
        <end position="108"/>
    </location>
</feature>
<dbReference type="PROSITE" id="PS50112">
    <property type="entry name" value="PAS"/>
    <property type="match status" value="1"/>
</dbReference>
<dbReference type="Pfam" id="PF00990">
    <property type="entry name" value="GGDEF"/>
    <property type="match status" value="1"/>
</dbReference>
<accession>A0A554X0E2</accession>
<proteinExistence type="predicted"/>
<dbReference type="FunFam" id="3.30.70.270:FF:000001">
    <property type="entry name" value="Diguanylate cyclase domain protein"/>
    <property type="match status" value="1"/>
</dbReference>
<dbReference type="Pfam" id="PF08447">
    <property type="entry name" value="PAS_3"/>
    <property type="match status" value="1"/>
</dbReference>
<dbReference type="Gene3D" id="3.30.450.20">
    <property type="entry name" value="PAS domain"/>
    <property type="match status" value="3"/>
</dbReference>
<dbReference type="PROSITE" id="PS50887">
    <property type="entry name" value="GGDEF"/>
    <property type="match status" value="1"/>
</dbReference>
<dbReference type="InterPro" id="IPR035919">
    <property type="entry name" value="EAL_sf"/>
</dbReference>
<keyword evidence="6" id="KW-1185">Reference proteome</keyword>
<feature type="domain" description="PAC" evidence="2">
    <location>
        <begin position="110"/>
        <end position="162"/>
    </location>
</feature>
<dbReference type="InterPro" id="IPR029787">
    <property type="entry name" value="Nucleotide_cyclase"/>
</dbReference>
<dbReference type="SUPFAM" id="SSF55073">
    <property type="entry name" value="Nucleotide cyclase"/>
    <property type="match status" value="1"/>
</dbReference>
<dbReference type="CDD" id="cd00130">
    <property type="entry name" value="PAS"/>
    <property type="match status" value="1"/>
</dbReference>
<evidence type="ECO:0000259" key="4">
    <source>
        <dbReference type="PROSITE" id="PS50887"/>
    </source>
</evidence>
<dbReference type="OrthoDB" id="9813903at2"/>
<dbReference type="SMART" id="SM00052">
    <property type="entry name" value="EAL"/>
    <property type="match status" value="1"/>
</dbReference>
<dbReference type="InterPro" id="IPR000014">
    <property type="entry name" value="PAS"/>
</dbReference>
<dbReference type="InterPro" id="IPR052155">
    <property type="entry name" value="Biofilm_reg_signaling"/>
</dbReference>
<gene>
    <name evidence="5" type="ORF">Tther_01565</name>
</gene>
<dbReference type="CDD" id="cd01949">
    <property type="entry name" value="GGDEF"/>
    <property type="match status" value="1"/>
</dbReference>
<dbReference type="InterPro" id="IPR035965">
    <property type="entry name" value="PAS-like_dom_sf"/>
</dbReference>
<dbReference type="PROSITE" id="PS50113">
    <property type="entry name" value="PAC"/>
    <property type="match status" value="2"/>
</dbReference>
<organism evidence="5 6">
    <name type="scientific">Tepidimonas thermarum</name>
    <dbReference type="NCBI Taxonomy" id="335431"/>
    <lineage>
        <taxon>Bacteria</taxon>
        <taxon>Pseudomonadati</taxon>
        <taxon>Pseudomonadota</taxon>
        <taxon>Betaproteobacteria</taxon>
        <taxon>Burkholderiales</taxon>
        <taxon>Tepidimonas</taxon>
    </lineage>
</organism>
<feature type="domain" description="PAC" evidence="2">
    <location>
        <begin position="242"/>
        <end position="293"/>
    </location>
</feature>
<comment type="caution">
    <text evidence="5">The sequence shown here is derived from an EMBL/GenBank/DDBJ whole genome shotgun (WGS) entry which is preliminary data.</text>
</comment>
<protein>
    <submittedName>
        <fullName evidence="5">Putative signaling protein</fullName>
    </submittedName>
</protein>
<evidence type="ECO:0000259" key="2">
    <source>
        <dbReference type="PROSITE" id="PS50113"/>
    </source>
</evidence>
<dbReference type="Pfam" id="PF00563">
    <property type="entry name" value="EAL"/>
    <property type="match status" value="1"/>
</dbReference>
<dbReference type="Proteomes" id="UP000318542">
    <property type="component" value="Unassembled WGS sequence"/>
</dbReference>
<dbReference type="SMART" id="SM00267">
    <property type="entry name" value="GGDEF"/>
    <property type="match status" value="1"/>
</dbReference>
<evidence type="ECO:0000259" key="1">
    <source>
        <dbReference type="PROSITE" id="PS50112"/>
    </source>
</evidence>
<dbReference type="InterPro" id="IPR000160">
    <property type="entry name" value="GGDEF_dom"/>
</dbReference>
<dbReference type="InterPro" id="IPR001633">
    <property type="entry name" value="EAL_dom"/>
</dbReference>
<dbReference type="InterPro" id="IPR000700">
    <property type="entry name" value="PAS-assoc_C"/>
</dbReference>
<dbReference type="SUPFAM" id="SSF141868">
    <property type="entry name" value="EAL domain-like"/>
    <property type="match status" value="1"/>
</dbReference>
<evidence type="ECO:0000259" key="3">
    <source>
        <dbReference type="PROSITE" id="PS50883"/>
    </source>
</evidence>
<dbReference type="PANTHER" id="PTHR44757:SF2">
    <property type="entry name" value="BIOFILM ARCHITECTURE MAINTENANCE PROTEIN MBAA"/>
    <property type="match status" value="1"/>
</dbReference>
<dbReference type="NCBIfam" id="TIGR00229">
    <property type="entry name" value="sensory_box"/>
    <property type="match status" value="2"/>
</dbReference>
<evidence type="ECO:0000313" key="5">
    <source>
        <dbReference type="EMBL" id="TSE29312.1"/>
    </source>
</evidence>
<dbReference type="InterPro" id="IPR043128">
    <property type="entry name" value="Rev_trsase/Diguanyl_cyclase"/>
</dbReference>
<dbReference type="AlphaFoldDB" id="A0A554X0E2"/>
<dbReference type="EMBL" id="VJOL01000027">
    <property type="protein sequence ID" value="TSE29312.1"/>
    <property type="molecule type" value="Genomic_DNA"/>
</dbReference>
<dbReference type="Gene3D" id="3.20.20.450">
    <property type="entry name" value="EAL domain"/>
    <property type="match status" value="1"/>
</dbReference>
<feature type="domain" description="GGDEF" evidence="4">
    <location>
        <begin position="454"/>
        <end position="601"/>
    </location>
</feature>
<feature type="domain" description="EAL" evidence="3">
    <location>
        <begin position="610"/>
        <end position="874"/>
    </location>
</feature>
<evidence type="ECO:0000313" key="6">
    <source>
        <dbReference type="Proteomes" id="UP000318542"/>
    </source>
</evidence>
<sequence length="896" mass="99763">MTAWLALLGWTLAFLLGAAWWRARRERDQVRARLEAEQRWFPELLDRLGIAHWRRNLDTQALWWSDVFRRMHGIRPDEPAERERSLRQIVPEDRERVREALEAAYARGGGEAGYRIQQPDGRITHHMLRIVVTREPATGQRLAMGINLDISERVQLEAMLRERTAYLEAIVQHLPMGLSVFDRDLKLRVWNAEFGRVLGLPDELLREGVDFDDLIRVPAQRGEYGDEDPQQAVARRRALALQFRPHRLERTRPNGRTHLVIGEPIVREGAVVGFVTTYTDITEQKQERERLAQAHDILRTLVDNIPVGVSMVDRDLRVQVWNERLLELLELPRALFEQPDLTLVDVLRFNIARGEYGPQADPEAALAEMRARALRFEPHEFERVRPNGRVLHVRGQPLATGGFVTVYADVTERRSAQAAIERLARTDALTGLTNRHALPVVLDQALRAAERDQRPLALLFIDLDRFKAVNDSLGHEAGDRVLVEAAQRLRARLRGSDIVARIGGDEFVVALTGMQDEADAARVAEQIVQALSEPFALPEGAVGANGAGEGRGTPRTYLTPSIGIALAPRDGHEAQELLRLADIAMYHAKADGGAGWRYYTPAMQEAIARRIDLESRLREAIAADALALHYQPIHTLGDGMPLVGFEALLRWPQPDGSVLLPGAFVPVAEQSAELVEALGSWVCRAVACQRHAWQQAHTGGPLLISINLSARQFDREGLAGRIRDAFDRAVPADARRPLPLLGIEFEITESVMMRDPQRAEAELARLRELGARIAIDDFGTGYSSLSYLKHLPIDRLKIDRAFVRDLAHDADDAAIVGAAVTLAHQLGREAVAEGVESAQQLAALRDLGCDAVQGFGLGRPMPAADVPAYVARVARGEHLALWDAADQLTAATRSLA</sequence>
<dbReference type="InterPro" id="IPR013655">
    <property type="entry name" value="PAS_fold_3"/>
</dbReference>